<evidence type="ECO:0000256" key="5">
    <source>
        <dbReference type="ARBA" id="ARBA00033726"/>
    </source>
</evidence>
<feature type="compositionally biased region" description="Polar residues" evidence="7">
    <location>
        <begin position="406"/>
        <end position="417"/>
    </location>
</feature>
<feature type="region of interest" description="Disordered" evidence="7">
    <location>
        <begin position="406"/>
        <end position="451"/>
    </location>
</feature>
<protein>
    <recommendedName>
        <fullName evidence="2">Circumsporozoite protein</fullName>
    </recommendedName>
</protein>
<organism evidence="9 10">
    <name type="scientific">Cyclotella atomus</name>
    <dbReference type="NCBI Taxonomy" id="382360"/>
    <lineage>
        <taxon>Eukaryota</taxon>
        <taxon>Sar</taxon>
        <taxon>Stramenopiles</taxon>
        <taxon>Ochrophyta</taxon>
        <taxon>Bacillariophyta</taxon>
        <taxon>Coscinodiscophyceae</taxon>
        <taxon>Thalassiosirophycidae</taxon>
        <taxon>Stephanodiscales</taxon>
        <taxon>Stephanodiscaceae</taxon>
        <taxon>Cyclotella</taxon>
    </lineage>
</organism>
<evidence type="ECO:0000256" key="4">
    <source>
        <dbReference type="ARBA" id="ARBA00022737"/>
    </source>
</evidence>
<proteinExistence type="inferred from homology"/>
<feature type="region of interest" description="Disordered" evidence="7">
    <location>
        <begin position="502"/>
        <end position="586"/>
    </location>
</feature>
<evidence type="ECO:0000313" key="10">
    <source>
        <dbReference type="Proteomes" id="UP001530400"/>
    </source>
</evidence>
<feature type="chain" id="PRO_5044858353" description="Circumsporozoite protein" evidence="8">
    <location>
        <begin position="24"/>
        <end position="1108"/>
    </location>
</feature>
<evidence type="ECO:0000256" key="7">
    <source>
        <dbReference type="SAM" id="MobiDB-lite"/>
    </source>
</evidence>
<feature type="compositionally biased region" description="Low complexity" evidence="7">
    <location>
        <begin position="1068"/>
        <end position="1077"/>
    </location>
</feature>
<keyword evidence="10" id="KW-1185">Reference proteome</keyword>
<evidence type="ECO:0000313" key="9">
    <source>
        <dbReference type="EMBL" id="KAL3804768.1"/>
    </source>
</evidence>
<feature type="compositionally biased region" description="Polar residues" evidence="7">
    <location>
        <begin position="560"/>
        <end position="580"/>
    </location>
</feature>
<sequence length="1108" mass="120628">MPKRQIILTLILSISISMADVSAGDYDADFAERRNLSERTQLRGGKLNDFQHGDSDRSLLAAQLDCVSNEWHLDFTKMSGNWCSNSRGYPDSLKSEPSMIQPSAEACCAHFFQGKSCQVNKVCSTEETNDASSPMESKPKPTARPSSRPSSKPTNTMVQYYSIPSSGLCSIKDNKTPAWITDFYTSWKECCNVGWVYEQCMKEAPPGALIEEGEDTTTTTTAAPKVFYYEIPTTGMCEPVDKKTPSWMKESDFFLSYTACCKKSWNADLCLLSRPDGLPTFQPTHKVTLKPTAKPSREPTPEPTIQLDPTISPSRHPVTDKPSSASPTQSPLSIDQYKSSCEAAALWHPTADYSACTNSPDYDSSWNGPALSGTYLHEALGGCCESFFKAWGKECVFIDICTASPTKSPVTDSPSKQPTAMPVPPPTASPSTAAPSSQPTTAAPSNHPTNSPTATPIKYYVVFSTGMCTPLDAFTPYWMTEADFYLDYRDCCESSWNKDPCLAVAPTRKPTTMSPSSRPSKNPTANPTSASPSNRPTTANPSTAPSKPPSTSPTFGPSVHPTSASPATLQPTTKKPTGSPTRECASGLWHPSDDFSKCTNSFWYDKSWDNDPSLKATYLQPTAKDCCALFFEAWNRDCVIENICDFASPPPSARPTPKPVTPQPVTPQPVQVQSTTTTSTTALYTANSSCKSALWHPTESYSACTNDFNYKVKWNYPPLKDTYLHESVDDCCAAFFDAWGKECVVVDICASSAPNAKPQVQSTTATSTTTSSSCKSALWHPTEGFTACSNDFDYKGEWNYPPLKDTYLHESVDDCCALFFDAWGKECVVVDICSPSAPSARPTPKPVTPQHVTMQSQVQSTTTTSTTVLTANNSCNSALWHPTESYSACTNDFDYKDGWDYTPMKDTYLHESLNNCCKTFFHAWGKECVVVDICGNSQVAATLPAEKATMVTVTATTTVPSSHKPSGIPTHKPSNGSIACEARPFHPGDGLMACTNSLNYPESQTDTNEQYLSAEECCQRYIFPLGRSCRVADECAGTAFMLDPPHQAPSTTSSPTTLPTKGPVTLAPMVPSTSSPTSMPPTNKPTGFQSVRNYTYIVSRLKETISNR</sequence>
<comment type="function">
    <text evidence="6">Essential sporozoite protein. In the mosquito vector, required for sporozoite development in the oocyst, migration through the vector hemolymph and entry into the vector salivary glands. In the vertebrate host, required for sporozoite migration through the host dermis and infection of host hepatocytes. Binds to highly sulfated heparan sulfate proteoglycans (HSPGs) on the surface of host hepatocytes.</text>
</comment>
<evidence type="ECO:0000256" key="2">
    <source>
        <dbReference type="ARBA" id="ARBA00021911"/>
    </source>
</evidence>
<comment type="function">
    <text evidence="5">In the vertebrate host, binds to highly sulfated heparan sulfate proteoglycans (HSPGs) on the surface of host hepatocytes and is required for sporozoite invasion of the host hepatocytes.</text>
</comment>
<feature type="region of interest" description="Disordered" evidence="7">
    <location>
        <begin position="128"/>
        <end position="155"/>
    </location>
</feature>
<comment type="caution">
    <text evidence="9">The sequence shown here is derived from an EMBL/GenBank/DDBJ whole genome shotgun (WGS) entry which is preliminary data.</text>
</comment>
<feature type="region of interest" description="Disordered" evidence="7">
    <location>
        <begin position="1045"/>
        <end position="1088"/>
    </location>
</feature>
<feature type="compositionally biased region" description="Low complexity" evidence="7">
    <location>
        <begin position="1049"/>
        <end position="1060"/>
    </location>
</feature>
<dbReference type="EMBL" id="JALLPJ020000029">
    <property type="protein sequence ID" value="KAL3804768.1"/>
    <property type="molecule type" value="Genomic_DNA"/>
</dbReference>
<keyword evidence="3" id="KW-0748">Sporozoite</keyword>
<dbReference type="Proteomes" id="UP001530400">
    <property type="component" value="Unassembled WGS sequence"/>
</dbReference>
<name>A0ABD3QWF1_9STRA</name>
<feature type="compositionally biased region" description="Polar residues" evidence="7">
    <location>
        <begin position="321"/>
        <end position="333"/>
    </location>
</feature>
<feature type="signal peptide" evidence="8">
    <location>
        <begin position="1"/>
        <end position="23"/>
    </location>
</feature>
<feature type="compositionally biased region" description="Polar residues" evidence="7">
    <location>
        <begin position="144"/>
        <end position="155"/>
    </location>
</feature>
<reference evidence="9 10" key="1">
    <citation type="submission" date="2024-10" db="EMBL/GenBank/DDBJ databases">
        <title>Updated reference genomes for cyclostephanoid diatoms.</title>
        <authorList>
            <person name="Roberts W.R."/>
            <person name="Alverson A.J."/>
        </authorList>
    </citation>
    <scope>NUCLEOTIDE SEQUENCE [LARGE SCALE GENOMIC DNA]</scope>
    <source>
        <strain evidence="9 10">AJA010-31</strain>
    </source>
</reference>
<keyword evidence="4" id="KW-0677">Repeat</keyword>
<evidence type="ECO:0000256" key="6">
    <source>
        <dbReference type="ARBA" id="ARBA00045806"/>
    </source>
</evidence>
<dbReference type="AlphaFoldDB" id="A0ABD3QWF1"/>
<dbReference type="PANTHER" id="PTHR44826">
    <property type="entry name" value="SPORE COAT PROTEIN SP85"/>
    <property type="match status" value="1"/>
</dbReference>
<feature type="compositionally biased region" description="Polar residues" evidence="7">
    <location>
        <begin position="509"/>
        <end position="535"/>
    </location>
</feature>
<feature type="region of interest" description="Disordered" evidence="7">
    <location>
        <begin position="282"/>
        <end position="333"/>
    </location>
</feature>
<feature type="region of interest" description="Disordered" evidence="7">
    <location>
        <begin position="651"/>
        <end position="677"/>
    </location>
</feature>
<accession>A0ABD3QWF1</accession>
<feature type="compositionally biased region" description="Low complexity" evidence="7">
    <location>
        <begin position="536"/>
        <end position="545"/>
    </location>
</feature>
<keyword evidence="8" id="KW-0732">Signal</keyword>
<evidence type="ECO:0000256" key="1">
    <source>
        <dbReference type="ARBA" id="ARBA00006241"/>
    </source>
</evidence>
<evidence type="ECO:0000256" key="3">
    <source>
        <dbReference type="ARBA" id="ARBA00022522"/>
    </source>
</evidence>
<feature type="compositionally biased region" description="Pro residues" evidence="7">
    <location>
        <begin position="651"/>
        <end position="667"/>
    </location>
</feature>
<gene>
    <name evidence="9" type="ORF">ACHAWO_013796</name>
</gene>
<feature type="compositionally biased region" description="Low complexity" evidence="7">
    <location>
        <begin position="668"/>
        <end position="677"/>
    </location>
</feature>
<comment type="similarity">
    <text evidence="1">Belongs to the plasmodium circumsporozoite protein family.</text>
</comment>
<dbReference type="InterPro" id="IPR051860">
    <property type="entry name" value="Plasmodium_CSP_Invasion"/>
</dbReference>
<evidence type="ECO:0000256" key="8">
    <source>
        <dbReference type="SAM" id="SignalP"/>
    </source>
</evidence>
<dbReference type="PANTHER" id="PTHR44826:SF3">
    <property type="entry name" value="SPORE COAT PROTEIN SP85"/>
    <property type="match status" value="1"/>
</dbReference>
<feature type="compositionally biased region" description="Low complexity" evidence="7">
    <location>
        <begin position="429"/>
        <end position="445"/>
    </location>
</feature>